<protein>
    <submittedName>
        <fullName evidence="1">Uncharacterized protein</fullName>
    </submittedName>
</protein>
<comment type="caution">
    <text evidence="1">The sequence shown here is derived from an EMBL/GenBank/DDBJ whole genome shotgun (WGS) entry which is preliminary data.</text>
</comment>
<organism evidence="1 2">
    <name type="scientific">Hymenobacter busanensis</name>
    <dbReference type="NCBI Taxonomy" id="2607656"/>
    <lineage>
        <taxon>Bacteria</taxon>
        <taxon>Pseudomonadati</taxon>
        <taxon>Bacteroidota</taxon>
        <taxon>Cytophagia</taxon>
        <taxon>Cytophagales</taxon>
        <taxon>Hymenobacteraceae</taxon>
        <taxon>Hymenobacter</taxon>
    </lineage>
</organism>
<dbReference type="RefSeq" id="WP_151079930.1">
    <property type="nucleotide sequence ID" value="NZ_CP047647.1"/>
</dbReference>
<accession>A0A7L4ZS99</accession>
<dbReference type="EMBL" id="VTWU01000006">
    <property type="protein sequence ID" value="KAA9327483.1"/>
    <property type="molecule type" value="Genomic_DNA"/>
</dbReference>
<evidence type="ECO:0000313" key="1">
    <source>
        <dbReference type="EMBL" id="KAA9327483.1"/>
    </source>
</evidence>
<gene>
    <name evidence="1" type="ORF">F0P96_15995</name>
</gene>
<reference evidence="1 2" key="1">
    <citation type="submission" date="2019-09" db="EMBL/GenBank/DDBJ databases">
        <title>Genome sequence of Hymenobacter sp. M3.</title>
        <authorList>
            <person name="Srinivasan S."/>
        </authorList>
    </citation>
    <scope>NUCLEOTIDE SEQUENCE [LARGE SCALE GENOMIC DNA]</scope>
    <source>
        <strain evidence="1 2">M3</strain>
    </source>
</reference>
<keyword evidence="2" id="KW-1185">Reference proteome</keyword>
<sequence length="101" mass="11100">MPHQLLLVVETTLHLPGLGLLVMSSPHEAGLRRFPLHANLEVEVRLAEGPLTVPASVEELQRGLDGERPEYVLLLESDAVPELPTGTEIWLSEEWAGIYGV</sequence>
<evidence type="ECO:0000313" key="2">
    <source>
        <dbReference type="Proteomes" id="UP000326380"/>
    </source>
</evidence>
<dbReference type="AlphaFoldDB" id="A0A7L4ZS99"/>
<dbReference type="Proteomes" id="UP000326380">
    <property type="component" value="Unassembled WGS sequence"/>
</dbReference>
<proteinExistence type="predicted"/>
<name>A0A7L4ZS99_9BACT</name>